<comment type="caution">
    <text evidence="1">The sequence shown here is derived from an EMBL/GenBank/DDBJ whole genome shotgun (WGS) entry which is preliminary data.</text>
</comment>
<reference evidence="2" key="1">
    <citation type="journal article" date="2019" name="Int. J. Syst. Evol. Microbiol.">
        <title>The Global Catalogue of Microorganisms (GCM) 10K type strain sequencing project: providing services to taxonomists for standard genome sequencing and annotation.</title>
        <authorList>
            <consortium name="The Broad Institute Genomics Platform"/>
            <consortium name="The Broad Institute Genome Sequencing Center for Infectious Disease"/>
            <person name="Wu L."/>
            <person name="Ma J."/>
        </authorList>
    </citation>
    <scope>NUCLEOTIDE SEQUENCE [LARGE SCALE GENOMIC DNA]</scope>
    <source>
        <strain evidence="2">CGMCC 1.18437</strain>
    </source>
</reference>
<organism evidence="1 2">
    <name type="scientific">Deinococcus metalli</name>
    <dbReference type="NCBI Taxonomy" id="1141878"/>
    <lineage>
        <taxon>Bacteria</taxon>
        <taxon>Thermotogati</taxon>
        <taxon>Deinococcota</taxon>
        <taxon>Deinococci</taxon>
        <taxon>Deinococcales</taxon>
        <taxon>Deinococcaceae</taxon>
        <taxon>Deinococcus</taxon>
    </lineage>
</organism>
<proteinExistence type="predicted"/>
<dbReference type="Proteomes" id="UP000619376">
    <property type="component" value="Unassembled WGS sequence"/>
</dbReference>
<dbReference type="EMBL" id="BNAJ01000003">
    <property type="protein sequence ID" value="GHF40417.1"/>
    <property type="molecule type" value="Genomic_DNA"/>
</dbReference>
<evidence type="ECO:0000313" key="1">
    <source>
        <dbReference type="EMBL" id="GHF40417.1"/>
    </source>
</evidence>
<keyword evidence="2" id="KW-1185">Reference proteome</keyword>
<evidence type="ECO:0000313" key="2">
    <source>
        <dbReference type="Proteomes" id="UP000619376"/>
    </source>
</evidence>
<accession>A0ABQ3JS58</accession>
<name>A0ABQ3JS58_9DEIO</name>
<sequence>MLWPWVRDARPAPADYAGAMTAVKITQVQHQQRRPRPFLDLAGFFLFFGISGVDQGREERMRRRFEAETFTHRVTAHVAPALPPGRYRLEGLPDEVARRPWVVERAGLAVATLSDDSWAAFQTWQRGGQLGVRAVPAPES</sequence>
<protein>
    <submittedName>
        <fullName evidence="1">Uncharacterized protein</fullName>
    </submittedName>
</protein>
<gene>
    <name evidence="1" type="ORF">GCM10017781_16300</name>
</gene>